<accession>A0A7S2MJ56</accession>
<name>A0A7S2MJ56_9STRA</name>
<feature type="chain" id="PRO_5031144055" description="SET domain-containing protein" evidence="1">
    <location>
        <begin position="24"/>
        <end position="441"/>
    </location>
</feature>
<organism evidence="3">
    <name type="scientific">Helicotheca tamesis</name>
    <dbReference type="NCBI Taxonomy" id="374047"/>
    <lineage>
        <taxon>Eukaryota</taxon>
        <taxon>Sar</taxon>
        <taxon>Stramenopiles</taxon>
        <taxon>Ochrophyta</taxon>
        <taxon>Bacillariophyta</taxon>
        <taxon>Mediophyceae</taxon>
        <taxon>Lithodesmiophycidae</taxon>
        <taxon>Lithodesmiales</taxon>
        <taxon>Lithodesmiaceae</taxon>
        <taxon>Helicotheca</taxon>
    </lineage>
</organism>
<dbReference type="SUPFAM" id="SSF82199">
    <property type="entry name" value="SET domain"/>
    <property type="match status" value="1"/>
</dbReference>
<dbReference type="Gene3D" id="3.90.1410.10">
    <property type="entry name" value="set domain protein methyltransferase, domain 1"/>
    <property type="match status" value="1"/>
</dbReference>
<dbReference type="InterPro" id="IPR001214">
    <property type="entry name" value="SET_dom"/>
</dbReference>
<dbReference type="Pfam" id="PF00856">
    <property type="entry name" value="SET"/>
    <property type="match status" value="1"/>
</dbReference>
<dbReference type="PANTHER" id="PTHR13271">
    <property type="entry name" value="UNCHARACTERIZED PUTATIVE METHYLTRANSFERASE"/>
    <property type="match status" value="1"/>
</dbReference>
<dbReference type="InterPro" id="IPR050600">
    <property type="entry name" value="SETD3_SETD6_MTase"/>
</dbReference>
<keyword evidence="1" id="KW-0732">Signal</keyword>
<evidence type="ECO:0000256" key="1">
    <source>
        <dbReference type="SAM" id="SignalP"/>
    </source>
</evidence>
<reference evidence="3" key="1">
    <citation type="submission" date="2021-01" db="EMBL/GenBank/DDBJ databases">
        <authorList>
            <person name="Corre E."/>
            <person name="Pelletier E."/>
            <person name="Niang G."/>
            <person name="Scheremetjew M."/>
            <person name="Finn R."/>
            <person name="Kale V."/>
            <person name="Holt S."/>
            <person name="Cochrane G."/>
            <person name="Meng A."/>
            <person name="Brown T."/>
            <person name="Cohen L."/>
        </authorList>
    </citation>
    <scope>NUCLEOTIDE SEQUENCE</scope>
    <source>
        <strain evidence="3">CCMP826</strain>
    </source>
</reference>
<evidence type="ECO:0000259" key="2">
    <source>
        <dbReference type="Pfam" id="PF00856"/>
    </source>
</evidence>
<dbReference type="GO" id="GO:0016279">
    <property type="term" value="F:protein-lysine N-methyltransferase activity"/>
    <property type="evidence" value="ECO:0007669"/>
    <property type="project" value="TreeGrafter"/>
</dbReference>
<feature type="domain" description="SET" evidence="2">
    <location>
        <begin position="83"/>
        <end position="283"/>
    </location>
</feature>
<feature type="signal peptide" evidence="1">
    <location>
        <begin position="1"/>
        <end position="23"/>
    </location>
</feature>
<gene>
    <name evidence="3" type="ORF">HTAM1171_LOCUS4693</name>
</gene>
<proteinExistence type="predicted"/>
<evidence type="ECO:0000313" key="3">
    <source>
        <dbReference type="EMBL" id="CAD9486364.1"/>
    </source>
</evidence>
<dbReference type="CDD" id="cd10527">
    <property type="entry name" value="SET_LSMT"/>
    <property type="match status" value="1"/>
</dbReference>
<sequence>MKLSGMMFPWGSLLLSNIVVVSSFQAINPSKPLSYRPATKLAVVNIDESAQRDIGSFDEWAINCGVQRSEGFQLTTEDGQDFSVMTTQDLPAQSPVLFVPNQMILSSNKAVEEIGRMPEAEKRLVSAKAADHVPEFYLFLKILYEYEMGEQSPYFPWLNSLPRLYSNGASMTPFCFDCLPPLAGNLAMGERIRFIQFFQSLKYVGFLSDYTKTNKDLAKWAFGVVYTRGFKCPDGDFRVVPMGDMFNHGTETEIQINYDDDGNFCAYASRDVPAGSPLRMSYGDPTNPSQIFARYGFLDESSPATFCKIMINRPSKELVDMGYDHSKMLFYKDTGDVSPEVYDVLLYQILASDPQRQQAFYNAHMNGDYDTKQQFHEHFYPETSAALRNHVDTFLNDLEVLSNKGVGVDVSTHPRLPLIMQHNEFVKKTFLTVRSQLYEYA</sequence>
<dbReference type="PANTHER" id="PTHR13271:SF137">
    <property type="entry name" value="SET DOMAIN-CONTAINING PROTEIN"/>
    <property type="match status" value="1"/>
</dbReference>
<dbReference type="AlphaFoldDB" id="A0A7S2MJ56"/>
<dbReference type="InterPro" id="IPR046341">
    <property type="entry name" value="SET_dom_sf"/>
</dbReference>
<dbReference type="EMBL" id="HBGV01007674">
    <property type="protein sequence ID" value="CAD9486364.1"/>
    <property type="molecule type" value="Transcribed_RNA"/>
</dbReference>
<protein>
    <recommendedName>
        <fullName evidence="2">SET domain-containing protein</fullName>
    </recommendedName>
</protein>